<dbReference type="RefSeq" id="WP_213112665.1">
    <property type="nucleotide sequence ID" value="NZ_JAGYPJ010000001.1"/>
</dbReference>
<feature type="transmembrane region" description="Helical" evidence="1">
    <location>
        <begin position="80"/>
        <end position="103"/>
    </location>
</feature>
<organism evidence="2 3">
    <name type="scientific">Lederbergia citrisecunda</name>
    <dbReference type="NCBI Taxonomy" id="2833583"/>
    <lineage>
        <taxon>Bacteria</taxon>
        <taxon>Bacillati</taxon>
        <taxon>Bacillota</taxon>
        <taxon>Bacilli</taxon>
        <taxon>Bacillales</taxon>
        <taxon>Bacillaceae</taxon>
        <taxon>Lederbergia</taxon>
    </lineage>
</organism>
<feature type="transmembrane region" description="Helical" evidence="1">
    <location>
        <begin position="55"/>
        <end position="74"/>
    </location>
</feature>
<evidence type="ECO:0000313" key="2">
    <source>
        <dbReference type="EMBL" id="MBS4202276.1"/>
    </source>
</evidence>
<name>A0A942TSW0_9BACI</name>
<keyword evidence="1" id="KW-0472">Membrane</keyword>
<comment type="caution">
    <text evidence="2">The sequence shown here is derived from an EMBL/GenBank/DDBJ whole genome shotgun (WGS) entry which is preliminary data.</text>
</comment>
<sequence length="115" mass="13087">MNYAASFILSILLTSLSYFFGSHLLKNGIAFWQALLIGASVVSLGAITEAFRAPIWLIVLVPFPVGMFMLYYFLGKPLHIWFLTYLTILAIYTVIHVAMSYFFKFHSLIPAWKLS</sequence>
<keyword evidence="1" id="KW-1133">Transmembrane helix</keyword>
<evidence type="ECO:0000256" key="1">
    <source>
        <dbReference type="SAM" id="Phobius"/>
    </source>
</evidence>
<gene>
    <name evidence="2" type="ORF">KHA93_21935</name>
</gene>
<dbReference type="EMBL" id="JAGYPJ010000001">
    <property type="protein sequence ID" value="MBS4202276.1"/>
    <property type="molecule type" value="Genomic_DNA"/>
</dbReference>
<keyword evidence="3" id="KW-1185">Reference proteome</keyword>
<feature type="transmembrane region" description="Helical" evidence="1">
    <location>
        <begin position="29"/>
        <end position="48"/>
    </location>
</feature>
<reference evidence="2 3" key="1">
    <citation type="submission" date="2021-05" db="EMBL/GenBank/DDBJ databases">
        <title>Novel Bacillus species.</title>
        <authorList>
            <person name="Liu G."/>
        </authorList>
    </citation>
    <scope>NUCLEOTIDE SEQUENCE [LARGE SCALE GENOMIC DNA]</scope>
    <source>
        <strain evidence="2 3">FJAT-49732</strain>
    </source>
</reference>
<accession>A0A942TSW0</accession>
<protein>
    <submittedName>
        <fullName evidence="2">Uncharacterized protein</fullName>
    </submittedName>
</protein>
<proteinExistence type="predicted"/>
<dbReference type="Proteomes" id="UP000682713">
    <property type="component" value="Unassembled WGS sequence"/>
</dbReference>
<dbReference type="AlphaFoldDB" id="A0A942TSW0"/>
<keyword evidence="1" id="KW-0812">Transmembrane</keyword>
<evidence type="ECO:0000313" key="3">
    <source>
        <dbReference type="Proteomes" id="UP000682713"/>
    </source>
</evidence>